<protein>
    <submittedName>
        <fullName evidence="2">Uncharacterized protein</fullName>
    </submittedName>
</protein>
<feature type="transmembrane region" description="Helical" evidence="1">
    <location>
        <begin position="646"/>
        <end position="663"/>
    </location>
</feature>
<dbReference type="InParanoid" id="A0A1D3CZY0"/>
<dbReference type="EMBL" id="JROU02001332">
    <property type="protein sequence ID" value="OEH76756.1"/>
    <property type="molecule type" value="Genomic_DNA"/>
</dbReference>
<dbReference type="AlphaFoldDB" id="A0A1D3CZY0"/>
<proteinExistence type="predicted"/>
<comment type="caution">
    <text evidence="2">The sequence shown here is derived from an EMBL/GenBank/DDBJ whole genome shotgun (WGS) entry which is preliminary data.</text>
</comment>
<evidence type="ECO:0000313" key="3">
    <source>
        <dbReference type="Proteomes" id="UP000095192"/>
    </source>
</evidence>
<keyword evidence="1" id="KW-0812">Transmembrane</keyword>
<sequence length="716" mass="79568">MPGIYSKPPRRSEFASDICCLVEAATECLRCGGNFESYVQTLADEIEKERNKAREEAVKECVPQSDTVELSLGHDDDGAKRRAKMQLFIARKEMEVAEVFFECGVHNFFCKVIEVPEQATNPAVFVQLFNVYEVFQLVEVDPFDDDLGLMSLLTYFLSERHAYYIDINWKDNELSHMQLFLSALLHFISFKAPPECNSTLSRSTVSDASTDEYQMFLQCTDTWDFLQLTAIRLLRSTLWTFPPHRVVTRMAVCFSHVRCSGLLRRFTEQLANSSPDTEMIKLQIQTVSAVAFFGIGPSITRRAVRAALCWSCSSFACREERCPCSTCEFHRRLLKLSRNRDELGVQGASEAKRQVCYALVRGGVGHFLEQALNAARTAAGNAQDLSVSLTGIFQAAAWILLLCSWAYEEVHQGHSILSANQMKLMKEILETLEFFYCLPSSALERSCDDAHSSLLRVVISLLLRAGVAERRSMMHMGRPTFVKLAASLCSKVTQLTTLNCSEEKTGEDTGVDSEHEHAATCDSTSAVAVNDAVLDPKERALKSSMVLFGLMVLLFDPETGGSSLPCRTATDQLQQNDEQQLLPPATIQLFMESCQSLLELYEYLHPRFAHLQDASERAGLSDTVDLATSRAPEEATGQAGFDPREFFLGVVGLMAVLMGSLALQGVEQKRWRFIPNPAANIQPANAGGFASAARATMTHYSKAAGMVLRSQHLSAT</sequence>
<dbReference type="VEuPathDB" id="ToxoDB:cyc_07272"/>
<keyword evidence="1" id="KW-0472">Membrane</keyword>
<organism evidence="2 3">
    <name type="scientific">Cyclospora cayetanensis</name>
    <dbReference type="NCBI Taxonomy" id="88456"/>
    <lineage>
        <taxon>Eukaryota</taxon>
        <taxon>Sar</taxon>
        <taxon>Alveolata</taxon>
        <taxon>Apicomplexa</taxon>
        <taxon>Conoidasida</taxon>
        <taxon>Coccidia</taxon>
        <taxon>Eucoccidiorida</taxon>
        <taxon>Eimeriorina</taxon>
        <taxon>Eimeriidae</taxon>
        <taxon>Cyclospora</taxon>
    </lineage>
</organism>
<keyword evidence="1" id="KW-1133">Transmembrane helix</keyword>
<evidence type="ECO:0000256" key="1">
    <source>
        <dbReference type="SAM" id="Phobius"/>
    </source>
</evidence>
<evidence type="ECO:0000313" key="2">
    <source>
        <dbReference type="EMBL" id="OEH76756.1"/>
    </source>
</evidence>
<gene>
    <name evidence="2" type="ORF">cyc_07272</name>
</gene>
<name>A0A1D3CZY0_9EIME</name>
<dbReference type="VEuPathDB" id="ToxoDB:LOC34623268"/>
<keyword evidence="3" id="KW-1185">Reference proteome</keyword>
<accession>A0A1D3CZY0</accession>
<dbReference type="Proteomes" id="UP000095192">
    <property type="component" value="Unassembled WGS sequence"/>
</dbReference>
<reference evidence="2 3" key="1">
    <citation type="journal article" date="2016" name="BMC Genomics">
        <title>Comparative genomics reveals Cyclospora cayetanensis possesses coccidia-like metabolism and invasion components but unique surface antigens.</title>
        <authorList>
            <person name="Liu S."/>
            <person name="Wang L."/>
            <person name="Zheng H."/>
            <person name="Xu Z."/>
            <person name="Roellig D.M."/>
            <person name="Li N."/>
            <person name="Frace M.A."/>
            <person name="Tang K."/>
            <person name="Arrowood M.J."/>
            <person name="Moss D.M."/>
            <person name="Zhang L."/>
            <person name="Feng Y."/>
            <person name="Xiao L."/>
        </authorList>
    </citation>
    <scope>NUCLEOTIDE SEQUENCE [LARGE SCALE GENOMIC DNA]</scope>
    <source>
        <strain evidence="2 3">CHN_HEN01</strain>
    </source>
</reference>